<name>A0A1I7Y0M9_9BILA</name>
<dbReference type="Proteomes" id="UP000095287">
    <property type="component" value="Unplaced"/>
</dbReference>
<protein>
    <submittedName>
        <fullName evidence="3">Solute carrier family 23 member 2</fullName>
    </submittedName>
</protein>
<feature type="transmembrane region" description="Helical" evidence="1">
    <location>
        <begin position="43"/>
        <end position="61"/>
    </location>
</feature>
<feature type="transmembrane region" description="Helical" evidence="1">
    <location>
        <begin position="134"/>
        <end position="154"/>
    </location>
</feature>
<sequence>MVSQDYNCLFGKLHVRLATTCIGIFSAILGGTIPVAEFGGRKMESICGPLNLVVGIMTIYGSDRLRPKFLYPLIVQCVLSTGILCVFLVFNTIYIIDKSSFRSEDQICLIGQMIMLAPQLYVESRNFDIVSAQQVLGPVSIFFVLVFVFLNVWIGRVTYRCLHYVKTKSVEATPTSA</sequence>
<organism evidence="2 3">
    <name type="scientific">Steinernema glaseri</name>
    <dbReference type="NCBI Taxonomy" id="37863"/>
    <lineage>
        <taxon>Eukaryota</taxon>
        <taxon>Metazoa</taxon>
        <taxon>Ecdysozoa</taxon>
        <taxon>Nematoda</taxon>
        <taxon>Chromadorea</taxon>
        <taxon>Rhabditida</taxon>
        <taxon>Tylenchina</taxon>
        <taxon>Panagrolaimomorpha</taxon>
        <taxon>Strongyloidoidea</taxon>
        <taxon>Steinernematidae</taxon>
        <taxon>Steinernema</taxon>
    </lineage>
</organism>
<evidence type="ECO:0000256" key="1">
    <source>
        <dbReference type="SAM" id="Phobius"/>
    </source>
</evidence>
<keyword evidence="1" id="KW-1133">Transmembrane helix</keyword>
<accession>A0A1I7Y0M9</accession>
<proteinExistence type="predicted"/>
<feature type="transmembrane region" description="Helical" evidence="1">
    <location>
        <begin position="15"/>
        <end position="36"/>
    </location>
</feature>
<dbReference type="AlphaFoldDB" id="A0A1I7Y0M9"/>
<keyword evidence="2" id="KW-1185">Reference proteome</keyword>
<evidence type="ECO:0000313" key="2">
    <source>
        <dbReference type="Proteomes" id="UP000095287"/>
    </source>
</evidence>
<dbReference type="WBParaSite" id="L893_g11540.t1">
    <property type="protein sequence ID" value="L893_g11540.t1"/>
    <property type="gene ID" value="L893_g11540"/>
</dbReference>
<feature type="transmembrane region" description="Helical" evidence="1">
    <location>
        <begin position="73"/>
        <end position="94"/>
    </location>
</feature>
<keyword evidence="1" id="KW-0472">Membrane</keyword>
<keyword evidence="1" id="KW-0812">Transmembrane</keyword>
<evidence type="ECO:0000313" key="3">
    <source>
        <dbReference type="WBParaSite" id="L893_g11540.t1"/>
    </source>
</evidence>
<reference evidence="3" key="1">
    <citation type="submission" date="2016-11" db="UniProtKB">
        <authorList>
            <consortium name="WormBaseParasite"/>
        </authorList>
    </citation>
    <scope>IDENTIFICATION</scope>
</reference>